<feature type="transmembrane region" description="Helical" evidence="8">
    <location>
        <begin position="163"/>
        <end position="186"/>
    </location>
</feature>
<reference evidence="10 11" key="1">
    <citation type="submission" date="2021-05" db="EMBL/GenBank/DDBJ databases">
        <title>Fusibacter ferrireducens sp. nov., an anaerobic, sulfur- and Fe-reducing bacterium isolated from the mangrove sediment.</title>
        <authorList>
            <person name="Qiu D."/>
        </authorList>
    </citation>
    <scope>NUCLEOTIDE SEQUENCE [LARGE SCALE GENOMIC DNA]</scope>
    <source>
        <strain evidence="10 11">DSM 12116</strain>
    </source>
</reference>
<dbReference type="InterPro" id="IPR052175">
    <property type="entry name" value="ComplexI-like_HydComp"/>
</dbReference>
<dbReference type="Pfam" id="PF00361">
    <property type="entry name" value="Proton_antipo_M"/>
    <property type="match status" value="1"/>
</dbReference>
<dbReference type="PANTHER" id="PTHR42682:SF4">
    <property type="entry name" value="NADH-UBIQUINONE_PLASTOQUINONE"/>
    <property type="match status" value="1"/>
</dbReference>
<sequence length="635" mass="72252">MKVSTMLLIIIFMPMIASVVSYWIGMIRESYRNFFLIGMMVVEALITYKIYGIVSTGEVIWLTIPGVMGTGFVLKCDLYRFVFVAIAVFAWFVTMLYSFLYLIKYNHRNRYFMFFTLTLSATVGFFLSANIINMFTFFEILTISLYLLIIHDEDEYSHEAGSIYLNMAIFGGLVQLLGIFMLYAYTGTFMIDEVGAIFEGMGYIKYVIAILIFIGYAVKASCFPLHVWLPKAHPAAPSPASAVLSGVMLKCGVFGIIMVANDFLRLDHYFATMLMIIAYANIILTGIMAMYQRNLKRIMAFSSMSQIGFILLGVALLGVDENYAAYGTLLYIINHSIYKVLLFLCAGVIYTLVKDLSLNNLKGFGRGKYILFVLFLVGVLGLTAFPGFNGYLGKTLLYHALEHYVEIHGFFYRFLLILFDVGSMITVAYALKMMVAIFIWKAEETPPKTSNKWIYFPLFLLAFAIYYEGTHPSMILSALGDAAIHLGGTRQFHYAFYEVENLMHSAVIFLFGGLIYVFFINGLLRKNENGKWMYVNPSMHWISAERLLYQPSMAFVLHIMPRAIMRIDARLSLLFTHMMTALLRSSNIKFKTISDREYTLKSIGFDAMRWLKTVSGSMILALLATMLIYMILTLI</sequence>
<dbReference type="RefSeq" id="WP_213235895.1">
    <property type="nucleotide sequence ID" value="NZ_JAHBCL010000007.1"/>
</dbReference>
<dbReference type="InterPro" id="IPR001750">
    <property type="entry name" value="ND/Mrp_TM"/>
</dbReference>
<feature type="transmembrane region" description="Helical" evidence="8">
    <location>
        <begin position="452"/>
        <end position="469"/>
    </location>
</feature>
<feature type="transmembrane region" description="Helical" evidence="8">
    <location>
        <begin position="269"/>
        <end position="291"/>
    </location>
</feature>
<evidence type="ECO:0000313" key="10">
    <source>
        <dbReference type="EMBL" id="MBS7526111.1"/>
    </source>
</evidence>
<feature type="transmembrane region" description="Helical" evidence="8">
    <location>
        <begin position="502"/>
        <end position="524"/>
    </location>
</feature>
<name>A0ABS5PNF9_9FIRM</name>
<dbReference type="PANTHER" id="PTHR42682">
    <property type="entry name" value="HYDROGENASE-4 COMPONENT F"/>
    <property type="match status" value="1"/>
</dbReference>
<feature type="transmembrane region" description="Helical" evidence="8">
    <location>
        <begin position="34"/>
        <end position="54"/>
    </location>
</feature>
<evidence type="ECO:0000256" key="1">
    <source>
        <dbReference type="ARBA" id="ARBA00004651"/>
    </source>
</evidence>
<feature type="transmembrane region" description="Helical" evidence="8">
    <location>
        <begin position="337"/>
        <end position="357"/>
    </location>
</feature>
<keyword evidence="2" id="KW-1003">Cell membrane</keyword>
<dbReference type="InterPro" id="IPR003918">
    <property type="entry name" value="NADH_UbQ_OxRdtase"/>
</dbReference>
<evidence type="ECO:0000256" key="4">
    <source>
        <dbReference type="ARBA" id="ARBA00022989"/>
    </source>
</evidence>
<feature type="domain" description="NADH:quinone oxidoreductase/Mrp antiporter transmembrane" evidence="9">
    <location>
        <begin position="128"/>
        <end position="400"/>
    </location>
</feature>
<feature type="transmembrane region" description="Helical" evidence="8">
    <location>
        <begin position="369"/>
        <end position="390"/>
    </location>
</feature>
<feature type="transmembrane region" description="Helical" evidence="8">
    <location>
        <begin position="241"/>
        <end position="263"/>
    </location>
</feature>
<keyword evidence="6 8" id="KW-0472">Membrane</keyword>
<feature type="transmembrane region" description="Helical" evidence="8">
    <location>
        <begin position="134"/>
        <end position="151"/>
    </location>
</feature>
<feature type="transmembrane region" description="Helical" evidence="8">
    <location>
        <begin position="206"/>
        <end position="229"/>
    </location>
</feature>
<feature type="transmembrane region" description="Helical" evidence="8">
    <location>
        <begin position="111"/>
        <end position="128"/>
    </location>
</feature>
<dbReference type="EMBL" id="JAHBCL010000007">
    <property type="protein sequence ID" value="MBS7526111.1"/>
    <property type="molecule type" value="Genomic_DNA"/>
</dbReference>
<organism evidence="10 11">
    <name type="scientific">Fusibacter paucivorans</name>
    <dbReference type="NCBI Taxonomy" id="76009"/>
    <lineage>
        <taxon>Bacteria</taxon>
        <taxon>Bacillati</taxon>
        <taxon>Bacillota</taxon>
        <taxon>Clostridia</taxon>
        <taxon>Eubacteriales</taxon>
        <taxon>Eubacteriales Family XII. Incertae Sedis</taxon>
        <taxon>Fusibacter</taxon>
    </lineage>
</organism>
<evidence type="ECO:0000256" key="5">
    <source>
        <dbReference type="ARBA" id="ARBA00023002"/>
    </source>
</evidence>
<feature type="transmembrane region" description="Helical" evidence="8">
    <location>
        <begin position="78"/>
        <end position="99"/>
    </location>
</feature>
<keyword evidence="3 7" id="KW-0812">Transmembrane</keyword>
<evidence type="ECO:0000256" key="2">
    <source>
        <dbReference type="ARBA" id="ARBA00022475"/>
    </source>
</evidence>
<keyword evidence="11" id="KW-1185">Reference proteome</keyword>
<comment type="subcellular location">
    <subcellularLocation>
        <location evidence="1">Cell membrane</location>
        <topology evidence="1">Multi-pass membrane protein</topology>
    </subcellularLocation>
    <subcellularLocation>
        <location evidence="7">Membrane</location>
        <topology evidence="7">Multi-pass membrane protein</topology>
    </subcellularLocation>
</comment>
<evidence type="ECO:0000313" key="11">
    <source>
        <dbReference type="Proteomes" id="UP000746471"/>
    </source>
</evidence>
<accession>A0ABS5PNF9</accession>
<evidence type="ECO:0000259" key="9">
    <source>
        <dbReference type="Pfam" id="PF00361"/>
    </source>
</evidence>
<evidence type="ECO:0000256" key="3">
    <source>
        <dbReference type="ARBA" id="ARBA00022692"/>
    </source>
</evidence>
<protein>
    <submittedName>
        <fullName evidence="10">NADH dehydrogenase</fullName>
    </submittedName>
</protein>
<keyword evidence="5" id="KW-0560">Oxidoreductase</keyword>
<dbReference type="PRINTS" id="PR01437">
    <property type="entry name" value="NUOXDRDTASE4"/>
</dbReference>
<feature type="transmembrane region" description="Helical" evidence="8">
    <location>
        <begin position="610"/>
        <end position="632"/>
    </location>
</feature>
<evidence type="ECO:0000256" key="6">
    <source>
        <dbReference type="ARBA" id="ARBA00023136"/>
    </source>
</evidence>
<gene>
    <name evidence="10" type="ORF">KHM83_05445</name>
</gene>
<feature type="transmembrane region" description="Helical" evidence="8">
    <location>
        <begin position="410"/>
        <end position="431"/>
    </location>
</feature>
<keyword evidence="4 8" id="KW-1133">Transmembrane helix</keyword>
<feature type="transmembrane region" description="Helical" evidence="8">
    <location>
        <begin position="298"/>
        <end position="317"/>
    </location>
</feature>
<feature type="transmembrane region" description="Helical" evidence="8">
    <location>
        <begin position="6"/>
        <end position="27"/>
    </location>
</feature>
<comment type="caution">
    <text evidence="10">The sequence shown here is derived from an EMBL/GenBank/DDBJ whole genome shotgun (WGS) entry which is preliminary data.</text>
</comment>
<dbReference type="Proteomes" id="UP000746471">
    <property type="component" value="Unassembled WGS sequence"/>
</dbReference>
<proteinExistence type="predicted"/>
<evidence type="ECO:0000256" key="7">
    <source>
        <dbReference type="RuleBase" id="RU000320"/>
    </source>
</evidence>
<evidence type="ECO:0000256" key="8">
    <source>
        <dbReference type="SAM" id="Phobius"/>
    </source>
</evidence>